<proteinExistence type="inferred from homology"/>
<name>A0A9N9KI95_9GLOM</name>
<evidence type="ECO:0000256" key="1">
    <source>
        <dbReference type="ARBA" id="ARBA00009797"/>
    </source>
</evidence>
<keyword evidence="3" id="KW-1185">Reference proteome</keyword>
<accession>A0A9N9KI95</accession>
<dbReference type="GO" id="GO:0045145">
    <property type="term" value="F:single-stranded DNA 5'-3' DNA exonuclease activity"/>
    <property type="evidence" value="ECO:0007669"/>
    <property type="project" value="InterPro"/>
</dbReference>
<dbReference type="Proteomes" id="UP000789405">
    <property type="component" value="Unassembled WGS sequence"/>
</dbReference>
<dbReference type="GO" id="GO:0036297">
    <property type="term" value="P:interstrand cross-link repair"/>
    <property type="evidence" value="ECO:0007669"/>
    <property type="project" value="TreeGrafter"/>
</dbReference>
<feature type="non-terminal residue" evidence="2">
    <location>
        <position position="89"/>
    </location>
</feature>
<dbReference type="AlphaFoldDB" id="A0A9N9KI95"/>
<dbReference type="InterPro" id="IPR019190">
    <property type="entry name" value="EXOV"/>
</dbReference>
<gene>
    <name evidence="2" type="ORF">DERYTH_LOCUS28481</name>
</gene>
<dbReference type="OrthoDB" id="354769at2759"/>
<evidence type="ECO:0000313" key="3">
    <source>
        <dbReference type="Proteomes" id="UP000789405"/>
    </source>
</evidence>
<reference evidence="2" key="1">
    <citation type="submission" date="2021-06" db="EMBL/GenBank/DDBJ databases">
        <authorList>
            <person name="Kallberg Y."/>
            <person name="Tangrot J."/>
            <person name="Rosling A."/>
        </authorList>
    </citation>
    <scope>NUCLEOTIDE SEQUENCE</scope>
    <source>
        <strain evidence="2">MA453B</strain>
    </source>
</reference>
<dbReference type="PANTHER" id="PTHR14464">
    <property type="entry name" value="EXONUCLEASE V"/>
    <property type="match status" value="1"/>
</dbReference>
<organism evidence="2 3">
    <name type="scientific">Dentiscutata erythropus</name>
    <dbReference type="NCBI Taxonomy" id="1348616"/>
    <lineage>
        <taxon>Eukaryota</taxon>
        <taxon>Fungi</taxon>
        <taxon>Fungi incertae sedis</taxon>
        <taxon>Mucoromycota</taxon>
        <taxon>Glomeromycotina</taxon>
        <taxon>Glomeromycetes</taxon>
        <taxon>Diversisporales</taxon>
        <taxon>Gigasporaceae</taxon>
        <taxon>Dentiscutata</taxon>
    </lineage>
</organism>
<comment type="caution">
    <text evidence="2">The sequence shown here is derived from an EMBL/GenBank/DDBJ whole genome shotgun (WGS) entry which is preliminary data.</text>
</comment>
<dbReference type="EMBL" id="CAJVPY010071301">
    <property type="protein sequence ID" value="CAG8828384.1"/>
    <property type="molecule type" value="Genomic_DNA"/>
</dbReference>
<dbReference type="PANTHER" id="PTHR14464:SF4">
    <property type="entry name" value="EXONUCLEASE V"/>
    <property type="match status" value="1"/>
</dbReference>
<sequence length="89" mass="10175">LKKVLITKTCTAAIPTITALSNMANQKILFSSNNVLEVNYKYQGDGSDLGSLYFEYEEDMLDKHLKRSIIYWKGDREPEGVPIEEAWKC</sequence>
<dbReference type="GO" id="GO:0005634">
    <property type="term" value="C:nucleus"/>
    <property type="evidence" value="ECO:0007669"/>
    <property type="project" value="TreeGrafter"/>
</dbReference>
<dbReference type="Pfam" id="PF09810">
    <property type="entry name" value="Exo5"/>
    <property type="match status" value="1"/>
</dbReference>
<evidence type="ECO:0000313" key="2">
    <source>
        <dbReference type="EMBL" id="CAG8828384.1"/>
    </source>
</evidence>
<comment type="similarity">
    <text evidence="1">Belongs to the EXO5 family.</text>
</comment>
<feature type="non-terminal residue" evidence="2">
    <location>
        <position position="1"/>
    </location>
</feature>
<protein>
    <submittedName>
        <fullName evidence="2">16552_t:CDS:1</fullName>
    </submittedName>
</protein>